<feature type="transmembrane region" description="Helical" evidence="8">
    <location>
        <begin position="85"/>
        <end position="111"/>
    </location>
</feature>
<dbReference type="Pfam" id="PF03845">
    <property type="entry name" value="Spore_permease"/>
    <property type="match status" value="1"/>
</dbReference>
<evidence type="ECO:0000256" key="1">
    <source>
        <dbReference type="ARBA" id="ARBA00004141"/>
    </source>
</evidence>
<evidence type="ECO:0000256" key="3">
    <source>
        <dbReference type="ARBA" id="ARBA00022448"/>
    </source>
</evidence>
<comment type="subcellular location">
    <subcellularLocation>
        <location evidence="1">Membrane</location>
        <topology evidence="1">Multi-pass membrane protein</topology>
    </subcellularLocation>
</comment>
<dbReference type="InterPro" id="IPR004761">
    <property type="entry name" value="Spore_GerAB"/>
</dbReference>
<organism evidence="9 10">
    <name type="scientific">Clostridium thailandense</name>
    <dbReference type="NCBI Taxonomy" id="2794346"/>
    <lineage>
        <taxon>Bacteria</taxon>
        <taxon>Bacillati</taxon>
        <taxon>Bacillota</taxon>
        <taxon>Clostridia</taxon>
        <taxon>Eubacteriales</taxon>
        <taxon>Clostridiaceae</taxon>
        <taxon>Clostridium</taxon>
    </lineage>
</organism>
<keyword evidence="4" id="KW-0309">Germination</keyword>
<reference evidence="9" key="1">
    <citation type="submission" date="2020-12" db="EMBL/GenBank/DDBJ databases">
        <title>Clostridium thailandense sp. nov., a novel acetogenic bacterium isolated from peat land soil in Thailand.</title>
        <authorList>
            <person name="Chaikitkaew S."/>
            <person name="Birkeland N.K."/>
        </authorList>
    </citation>
    <scope>NUCLEOTIDE SEQUENCE</scope>
    <source>
        <strain evidence="9">PL3</strain>
    </source>
</reference>
<dbReference type="RefSeq" id="WP_218323808.1">
    <property type="nucleotide sequence ID" value="NZ_JAEEGC010000202.1"/>
</dbReference>
<accession>A0A949U1N0</accession>
<dbReference type="GO" id="GO:0009847">
    <property type="term" value="P:spore germination"/>
    <property type="evidence" value="ECO:0007669"/>
    <property type="project" value="InterPro"/>
</dbReference>
<evidence type="ECO:0000256" key="5">
    <source>
        <dbReference type="ARBA" id="ARBA00022692"/>
    </source>
</evidence>
<dbReference type="NCBIfam" id="TIGR00912">
    <property type="entry name" value="2A0309"/>
    <property type="match status" value="1"/>
</dbReference>
<evidence type="ECO:0000313" key="10">
    <source>
        <dbReference type="Proteomes" id="UP000694308"/>
    </source>
</evidence>
<feature type="transmembrane region" description="Helical" evidence="8">
    <location>
        <begin position="188"/>
        <end position="208"/>
    </location>
</feature>
<dbReference type="AlphaFoldDB" id="A0A949U1N0"/>
<feature type="transmembrane region" description="Helical" evidence="8">
    <location>
        <begin position="308"/>
        <end position="325"/>
    </location>
</feature>
<evidence type="ECO:0000256" key="4">
    <source>
        <dbReference type="ARBA" id="ARBA00022544"/>
    </source>
</evidence>
<feature type="transmembrane region" description="Helical" evidence="8">
    <location>
        <begin position="272"/>
        <end position="296"/>
    </location>
</feature>
<feature type="transmembrane region" description="Helical" evidence="8">
    <location>
        <begin position="220"/>
        <end position="243"/>
    </location>
</feature>
<evidence type="ECO:0000313" key="9">
    <source>
        <dbReference type="EMBL" id="MBV7276728.1"/>
    </source>
</evidence>
<feature type="transmembrane region" description="Helical" evidence="8">
    <location>
        <begin position="340"/>
        <end position="358"/>
    </location>
</feature>
<protein>
    <submittedName>
        <fullName evidence="9">GerAB/ArcD/ProY family transporter</fullName>
    </submittedName>
</protein>
<evidence type="ECO:0000256" key="8">
    <source>
        <dbReference type="SAM" id="Phobius"/>
    </source>
</evidence>
<evidence type="ECO:0000256" key="2">
    <source>
        <dbReference type="ARBA" id="ARBA00007998"/>
    </source>
</evidence>
<comment type="similarity">
    <text evidence="2">Belongs to the amino acid-polyamine-organocation (APC) superfamily. Spore germination protein (SGP) (TC 2.A.3.9) family.</text>
</comment>
<feature type="transmembrane region" description="Helical" evidence="8">
    <location>
        <begin position="12"/>
        <end position="33"/>
    </location>
</feature>
<dbReference type="Proteomes" id="UP000694308">
    <property type="component" value="Unassembled WGS sequence"/>
</dbReference>
<evidence type="ECO:0000256" key="7">
    <source>
        <dbReference type="ARBA" id="ARBA00023136"/>
    </source>
</evidence>
<keyword evidence="7 8" id="KW-0472">Membrane</keyword>
<evidence type="ECO:0000256" key="6">
    <source>
        <dbReference type="ARBA" id="ARBA00022989"/>
    </source>
</evidence>
<keyword evidence="10" id="KW-1185">Reference proteome</keyword>
<comment type="caution">
    <text evidence="9">The sequence shown here is derived from an EMBL/GenBank/DDBJ whole genome shotgun (WGS) entry which is preliminary data.</text>
</comment>
<gene>
    <name evidence="9" type="ORF">I6U48_28040</name>
</gene>
<dbReference type="GO" id="GO:0016020">
    <property type="term" value="C:membrane"/>
    <property type="evidence" value="ECO:0007669"/>
    <property type="project" value="UniProtKB-SubCell"/>
</dbReference>
<dbReference type="PANTHER" id="PTHR34975">
    <property type="entry name" value="SPORE GERMINATION PROTEIN A2"/>
    <property type="match status" value="1"/>
</dbReference>
<dbReference type="EMBL" id="JAEEGC010000202">
    <property type="protein sequence ID" value="MBV7276728.1"/>
    <property type="molecule type" value="Genomic_DNA"/>
</dbReference>
<name>A0A949U1N0_9CLOT</name>
<keyword evidence="6 8" id="KW-1133">Transmembrane helix</keyword>
<keyword evidence="3" id="KW-0813">Transport</keyword>
<feature type="transmembrane region" description="Helical" evidence="8">
    <location>
        <begin position="117"/>
        <end position="140"/>
    </location>
</feature>
<dbReference type="PANTHER" id="PTHR34975:SF2">
    <property type="entry name" value="SPORE GERMINATION PROTEIN A2"/>
    <property type="match status" value="1"/>
</dbReference>
<feature type="transmembrane region" description="Helical" evidence="8">
    <location>
        <begin position="45"/>
        <end position="65"/>
    </location>
</feature>
<keyword evidence="5 8" id="KW-0812">Transmembrane</keyword>
<proteinExistence type="inferred from homology"/>
<sequence>MEEGSSKKQNLLTKTQFMFIIFGGIVGTGILSLPNDVVKFAYQDGWISAAIGGVYPLYVVLLGSYISKNFPEDTILVLSKRYMGFFLGGILNFIFLTSFIYYSAMITRIYVNLVNNFVVGFLTPFKMIIIVFLVTLYAAFKGLKVIGKISEINFYIMLVLILSSVPALKAADITNVCPVFDVGIESILYGSMTAVFAYSGAEIILITYPFMKEKNKVLSLSFVIVFLVIIIYIWVVFVTIYYLGSEVVIKSYWSFLLVTESVTISVINNYRYIFIFLWSLVAFKSCAMNCYASIYILKDFLKKIKVKILCFIMYPIFVALTFQFGNEITRQRISKYATKGYVLFDVFYIAVISGFVFFRRKRCVE</sequence>